<dbReference type="PANTHER" id="PTHR10884">
    <property type="entry name" value="NADH DEHYDROGENASE UBIQUINONE IRON-SULFUR PROTEIN 3"/>
    <property type="match status" value="1"/>
</dbReference>
<dbReference type="RefSeq" id="WP_062282951.1">
    <property type="nucleotide sequence ID" value="NZ_DF968181.1"/>
</dbReference>
<name>A0A0S7BYT2_9CHLR</name>
<evidence type="ECO:0000313" key="3">
    <source>
        <dbReference type="EMBL" id="GAP41535.1"/>
    </source>
</evidence>
<sequence length="164" mass="18625">MTDIMNYLKEAESYLSDISEKVVYPENQTNRIDVYVAPQDIKRAVKALYDHHFGYLITISAYDTTSDDGKPQIGLVYHFGEGPTICSIRTFLPHDHRIVDTICDIIGSATVYERECRELFGIEIVGTPDKSKLLLPEDWPDGVYPMLKSFTGLTDAGKWQKESK</sequence>
<gene>
    <name evidence="3" type="ORF">ATC1_131527</name>
</gene>
<reference evidence="3" key="1">
    <citation type="journal article" date="2015" name="Genome Announc.">
        <title>Draft Genome Sequence of Anaerolineae Strain TC1, a Novel Isolate from a Methanogenic Wastewater Treatment System.</title>
        <authorList>
            <person name="Matsuura N."/>
            <person name="Tourlousse D.M."/>
            <person name="Sun L."/>
            <person name="Toyonaga M."/>
            <person name="Kuroda K."/>
            <person name="Ohashi A."/>
            <person name="Cruz R."/>
            <person name="Yamaguchi T."/>
            <person name="Sekiguchi Y."/>
        </authorList>
    </citation>
    <scope>NUCLEOTIDE SEQUENCE [LARGE SCALE GENOMIC DNA]</scope>
    <source>
        <strain evidence="3">TC1</strain>
    </source>
</reference>
<dbReference type="InterPro" id="IPR001268">
    <property type="entry name" value="NADH_UbQ_OxRdtase_30kDa_su"/>
</dbReference>
<dbReference type="Proteomes" id="UP000053370">
    <property type="component" value="Unassembled WGS sequence"/>
</dbReference>
<comment type="similarity">
    <text evidence="1">Belongs to the complex I 30 kDa subunit family.</text>
</comment>
<dbReference type="SUPFAM" id="SSF143243">
    <property type="entry name" value="Nqo5-like"/>
    <property type="match status" value="1"/>
</dbReference>
<protein>
    <submittedName>
        <fullName evidence="3">Ni,Fe-hydrogenase III component G</fullName>
    </submittedName>
</protein>
<evidence type="ECO:0000313" key="4">
    <source>
        <dbReference type="Proteomes" id="UP000053370"/>
    </source>
</evidence>
<dbReference type="AlphaFoldDB" id="A0A0S7BYT2"/>
<evidence type="ECO:0000259" key="2">
    <source>
        <dbReference type="Pfam" id="PF00329"/>
    </source>
</evidence>
<dbReference type="Pfam" id="PF00329">
    <property type="entry name" value="Complex1_30kDa"/>
    <property type="match status" value="1"/>
</dbReference>
<feature type="domain" description="NADH:ubiquinone oxidoreductase 30kDa subunit" evidence="2">
    <location>
        <begin position="34"/>
        <end position="151"/>
    </location>
</feature>
<dbReference type="PANTHER" id="PTHR10884:SF14">
    <property type="entry name" value="NADH DEHYDROGENASE [UBIQUINONE] IRON-SULFUR PROTEIN 3, MITOCHONDRIAL"/>
    <property type="match status" value="1"/>
</dbReference>
<keyword evidence="4" id="KW-1185">Reference proteome</keyword>
<organism evidence="3">
    <name type="scientific">Flexilinea flocculi</name>
    <dbReference type="NCBI Taxonomy" id="1678840"/>
    <lineage>
        <taxon>Bacteria</taxon>
        <taxon>Bacillati</taxon>
        <taxon>Chloroflexota</taxon>
        <taxon>Anaerolineae</taxon>
        <taxon>Anaerolineales</taxon>
        <taxon>Anaerolineaceae</taxon>
        <taxon>Flexilinea</taxon>
    </lineage>
</organism>
<dbReference type="STRING" id="1678840.ATC1_131527"/>
<dbReference type="EMBL" id="DF968181">
    <property type="protein sequence ID" value="GAP41535.1"/>
    <property type="molecule type" value="Genomic_DNA"/>
</dbReference>
<dbReference type="Gene3D" id="3.30.460.80">
    <property type="entry name" value="NADH:ubiquinone oxidoreductase, 30kDa subunit"/>
    <property type="match status" value="1"/>
</dbReference>
<dbReference type="GO" id="GO:0008137">
    <property type="term" value="F:NADH dehydrogenase (ubiquinone) activity"/>
    <property type="evidence" value="ECO:0007669"/>
    <property type="project" value="InterPro"/>
</dbReference>
<accession>A0A0S7BYT2</accession>
<dbReference type="InterPro" id="IPR037232">
    <property type="entry name" value="NADH_quin_OxRdtase_su_C/D-like"/>
</dbReference>
<dbReference type="OrthoDB" id="162176at2"/>
<evidence type="ECO:0000256" key="1">
    <source>
        <dbReference type="ARBA" id="ARBA00007569"/>
    </source>
</evidence>
<proteinExistence type="inferred from homology"/>